<accession>A0A1I4W962</accession>
<evidence type="ECO:0000313" key="7">
    <source>
        <dbReference type="Proteomes" id="UP000198575"/>
    </source>
</evidence>
<dbReference type="OrthoDB" id="6023540at2"/>
<dbReference type="RefSeq" id="WP_092405368.1">
    <property type="nucleotide sequence ID" value="NZ_FOVF01000004.1"/>
</dbReference>
<dbReference type="SUPFAM" id="SSF88946">
    <property type="entry name" value="Sigma2 domain of RNA polymerase sigma factors"/>
    <property type="match status" value="1"/>
</dbReference>
<dbReference type="Gene3D" id="1.10.10.10">
    <property type="entry name" value="Winged helix-like DNA-binding domain superfamily/Winged helix DNA-binding domain"/>
    <property type="match status" value="1"/>
</dbReference>
<reference evidence="6 7" key="1">
    <citation type="submission" date="2016-10" db="EMBL/GenBank/DDBJ databases">
        <authorList>
            <person name="de Groot N.N."/>
        </authorList>
    </citation>
    <scope>NUCLEOTIDE SEQUENCE [LARGE SCALE GENOMIC DNA]</scope>
    <source>
        <strain evidence="6 7">CGMCC 1.7659</strain>
    </source>
</reference>
<dbReference type="InterPro" id="IPR013325">
    <property type="entry name" value="RNA_pol_sigma_r2"/>
</dbReference>
<dbReference type="GO" id="GO:0016987">
    <property type="term" value="F:sigma factor activity"/>
    <property type="evidence" value="ECO:0007669"/>
    <property type="project" value="UniProtKB-KW"/>
</dbReference>
<dbReference type="Gene3D" id="1.10.1740.10">
    <property type="match status" value="1"/>
</dbReference>
<evidence type="ECO:0000256" key="2">
    <source>
        <dbReference type="ARBA" id="ARBA00023015"/>
    </source>
</evidence>
<sequence>MHEVTQLLQRAAAGDDAAREPLFRLLYPELMRLARSHLAQAGTISLDPGGLLHEAYLRLPEGSNLPDRNRRVFYAYASKVMRSVIVDHVRERGAQKRGGGEALQPLGDTLADLLADESLLPAIDEAMLALESADPRAHQVVELRYFGGLTEETVADVLEISIATVKRDWRRARAFLFDYIVSA</sequence>
<dbReference type="Proteomes" id="UP000198575">
    <property type="component" value="Unassembled WGS sequence"/>
</dbReference>
<evidence type="ECO:0000259" key="5">
    <source>
        <dbReference type="Pfam" id="PF07638"/>
    </source>
</evidence>
<dbReference type="STRING" id="578942.SAMN05216289_10492"/>
<comment type="similarity">
    <text evidence="1">Belongs to the sigma-70 factor family. ECF subfamily.</text>
</comment>
<evidence type="ECO:0000313" key="6">
    <source>
        <dbReference type="EMBL" id="SFN09967.1"/>
    </source>
</evidence>
<dbReference type="InterPro" id="IPR053812">
    <property type="entry name" value="HTH_Sigma70_ECF-like"/>
</dbReference>
<keyword evidence="7" id="KW-1185">Reference proteome</keyword>
<evidence type="ECO:0000256" key="4">
    <source>
        <dbReference type="ARBA" id="ARBA00023163"/>
    </source>
</evidence>
<keyword evidence="2" id="KW-0805">Transcription regulation</keyword>
<keyword evidence="3" id="KW-0731">Sigma factor</keyword>
<dbReference type="InterPro" id="IPR014284">
    <property type="entry name" value="RNA_pol_sigma-70_dom"/>
</dbReference>
<proteinExistence type="inferred from homology"/>
<dbReference type="SUPFAM" id="SSF88659">
    <property type="entry name" value="Sigma3 and sigma4 domains of RNA polymerase sigma factors"/>
    <property type="match status" value="1"/>
</dbReference>
<dbReference type="InterPro" id="IPR039425">
    <property type="entry name" value="RNA_pol_sigma-70-like"/>
</dbReference>
<dbReference type="NCBIfam" id="TIGR02999">
    <property type="entry name" value="Sig-70_X6"/>
    <property type="match status" value="1"/>
</dbReference>
<protein>
    <submittedName>
        <fullName evidence="6">RNA polymerase sigma factor, TIGR02999 family</fullName>
    </submittedName>
</protein>
<feature type="domain" description="RNA polymerase sigma-70 ECF-like HTH" evidence="5">
    <location>
        <begin position="1"/>
        <end position="177"/>
    </location>
</feature>
<dbReference type="Pfam" id="PF07638">
    <property type="entry name" value="Sigma70_ECF"/>
    <property type="match status" value="1"/>
</dbReference>
<name>A0A1I4W962_9GAMM</name>
<evidence type="ECO:0000256" key="3">
    <source>
        <dbReference type="ARBA" id="ARBA00023082"/>
    </source>
</evidence>
<dbReference type="InterPro" id="IPR011517">
    <property type="entry name" value="RNA_pol_sigma70_ECF-like"/>
</dbReference>
<dbReference type="AlphaFoldDB" id="A0A1I4W962"/>
<dbReference type="PANTHER" id="PTHR43133">
    <property type="entry name" value="RNA POLYMERASE ECF-TYPE SIGMA FACTO"/>
    <property type="match status" value="1"/>
</dbReference>
<dbReference type="InterPro" id="IPR013324">
    <property type="entry name" value="RNA_pol_sigma_r3/r4-like"/>
</dbReference>
<keyword evidence="4" id="KW-0804">Transcription</keyword>
<dbReference type="GO" id="GO:0006352">
    <property type="term" value="P:DNA-templated transcription initiation"/>
    <property type="evidence" value="ECO:0007669"/>
    <property type="project" value="InterPro"/>
</dbReference>
<dbReference type="InterPro" id="IPR036388">
    <property type="entry name" value="WH-like_DNA-bd_sf"/>
</dbReference>
<evidence type="ECO:0000256" key="1">
    <source>
        <dbReference type="ARBA" id="ARBA00010641"/>
    </source>
</evidence>
<organism evidence="6 7">
    <name type="scientific">Dokdonella immobilis</name>
    <dbReference type="NCBI Taxonomy" id="578942"/>
    <lineage>
        <taxon>Bacteria</taxon>
        <taxon>Pseudomonadati</taxon>
        <taxon>Pseudomonadota</taxon>
        <taxon>Gammaproteobacteria</taxon>
        <taxon>Lysobacterales</taxon>
        <taxon>Rhodanobacteraceae</taxon>
        <taxon>Dokdonella</taxon>
    </lineage>
</organism>
<dbReference type="PANTHER" id="PTHR43133:SF39">
    <property type="entry name" value="SIMILAR TO RNA POLYMERASE SIGMA-E FACTOR"/>
    <property type="match status" value="1"/>
</dbReference>
<dbReference type="NCBIfam" id="TIGR02937">
    <property type="entry name" value="sigma70-ECF"/>
    <property type="match status" value="1"/>
</dbReference>
<gene>
    <name evidence="6" type="ORF">SAMN05216289_10492</name>
</gene>
<dbReference type="EMBL" id="FOVF01000004">
    <property type="protein sequence ID" value="SFN09967.1"/>
    <property type="molecule type" value="Genomic_DNA"/>
</dbReference>